<sequence length="285" mass="30507">MAGAAREEGEAERAALRRALSELDALLGTDGGRGSGFRDRCDPLVDQLSTPSAAFLRAELEQRLARYVDADDSFARDQIAHVLAVACGQDALPALLRAMVTDRNDDGDTLQLDVLHLFREWPETSLKLSLDCTASDDPGMRRVGLWGLSIIDFTGATYFGLVAEAASDPDPGVRADAMSTLGTVFAEGNPSQALAILINGTSDVAPEVRRGAVMALGTSREETVTDVLVARTSDVDPWVRYRAAWGLAGRPSSRARAALERLMTDEDGDVRDAARQALARPIKGP</sequence>
<organism evidence="1 2">
    <name type="scientific">Actinomadura adrarensis</name>
    <dbReference type="NCBI Taxonomy" id="1819600"/>
    <lineage>
        <taxon>Bacteria</taxon>
        <taxon>Bacillati</taxon>
        <taxon>Actinomycetota</taxon>
        <taxon>Actinomycetes</taxon>
        <taxon>Streptosporangiales</taxon>
        <taxon>Thermomonosporaceae</taxon>
        <taxon>Actinomadura</taxon>
    </lineage>
</organism>
<comment type="caution">
    <text evidence="1">The sequence shown here is derived from an EMBL/GenBank/DDBJ whole genome shotgun (WGS) entry which is preliminary data.</text>
</comment>
<dbReference type="PANTHER" id="PTHR12697:SF5">
    <property type="entry name" value="DEOXYHYPUSINE HYDROXYLASE"/>
    <property type="match status" value="1"/>
</dbReference>
<proteinExistence type="predicted"/>
<dbReference type="InterPro" id="IPR011989">
    <property type="entry name" value="ARM-like"/>
</dbReference>
<dbReference type="Gene3D" id="1.25.10.10">
    <property type="entry name" value="Leucine-rich Repeat Variant"/>
    <property type="match status" value="1"/>
</dbReference>
<dbReference type="SUPFAM" id="SSF48371">
    <property type="entry name" value="ARM repeat"/>
    <property type="match status" value="1"/>
</dbReference>
<gene>
    <name evidence="1" type="ORF">ACFQ07_31685</name>
</gene>
<dbReference type="Proteomes" id="UP001597083">
    <property type="component" value="Unassembled WGS sequence"/>
</dbReference>
<protein>
    <submittedName>
        <fullName evidence="1">HEAT repeat domain-containing protein</fullName>
    </submittedName>
</protein>
<dbReference type="Pfam" id="PF13646">
    <property type="entry name" value="HEAT_2"/>
    <property type="match status" value="1"/>
</dbReference>
<evidence type="ECO:0000313" key="2">
    <source>
        <dbReference type="Proteomes" id="UP001597083"/>
    </source>
</evidence>
<dbReference type="EMBL" id="JBHTIR010004275">
    <property type="protein sequence ID" value="MFD0856837.1"/>
    <property type="molecule type" value="Genomic_DNA"/>
</dbReference>
<evidence type="ECO:0000313" key="1">
    <source>
        <dbReference type="EMBL" id="MFD0856837.1"/>
    </source>
</evidence>
<dbReference type="PANTHER" id="PTHR12697">
    <property type="entry name" value="PBS LYASE HEAT-LIKE PROTEIN"/>
    <property type="match status" value="1"/>
</dbReference>
<keyword evidence="2" id="KW-1185">Reference proteome</keyword>
<accession>A0ABW3CSQ7</accession>
<reference evidence="2" key="1">
    <citation type="journal article" date="2019" name="Int. J. Syst. Evol. Microbiol.">
        <title>The Global Catalogue of Microorganisms (GCM) 10K type strain sequencing project: providing services to taxonomists for standard genome sequencing and annotation.</title>
        <authorList>
            <consortium name="The Broad Institute Genomics Platform"/>
            <consortium name="The Broad Institute Genome Sequencing Center for Infectious Disease"/>
            <person name="Wu L."/>
            <person name="Ma J."/>
        </authorList>
    </citation>
    <scope>NUCLEOTIDE SEQUENCE [LARGE SCALE GENOMIC DNA]</scope>
    <source>
        <strain evidence="2">JCM 31696</strain>
    </source>
</reference>
<name>A0ABW3CSQ7_9ACTN</name>
<dbReference type="InterPro" id="IPR016024">
    <property type="entry name" value="ARM-type_fold"/>
</dbReference>